<dbReference type="AlphaFoldDB" id="A0A1B8RBF9"/>
<evidence type="ECO:0000313" key="3">
    <source>
        <dbReference type="EMBL" id="AOO91069.1"/>
    </source>
</evidence>
<proteinExistence type="predicted"/>
<feature type="compositionally biased region" description="Polar residues" evidence="1">
    <location>
        <begin position="78"/>
        <end position="95"/>
    </location>
</feature>
<feature type="region of interest" description="Disordered" evidence="1">
    <location>
        <begin position="22"/>
        <end position="106"/>
    </location>
</feature>
<accession>A0A1B8RBF9</accession>
<dbReference type="RefSeq" id="WP_018245448.1">
    <property type="nucleotide sequence ID" value="NZ_CP050086.1"/>
</dbReference>
<dbReference type="EMBL" id="KX488705">
    <property type="protein sequence ID" value="AOO91069.1"/>
    <property type="molecule type" value="Genomic_DNA"/>
</dbReference>
<evidence type="ECO:0000256" key="1">
    <source>
        <dbReference type="SAM" id="MobiDB-lite"/>
    </source>
</evidence>
<feature type="compositionally biased region" description="Low complexity" evidence="1">
    <location>
        <begin position="55"/>
        <end position="67"/>
    </location>
</feature>
<feature type="chain" id="PRO_5014536190" evidence="2">
    <location>
        <begin position="22"/>
        <end position="106"/>
    </location>
</feature>
<evidence type="ECO:0000256" key="2">
    <source>
        <dbReference type="SAM" id="SignalP"/>
    </source>
</evidence>
<name>A0A1B8RBF9_RHILT</name>
<dbReference type="GeneID" id="61427024"/>
<protein>
    <submittedName>
        <fullName evidence="3">Uncharacterized protein</fullName>
    </submittedName>
</protein>
<organism evidence="3">
    <name type="scientific">Rhizobium leguminosarum bv. trifolii</name>
    <dbReference type="NCBI Taxonomy" id="386"/>
    <lineage>
        <taxon>Bacteria</taxon>
        <taxon>Pseudomonadati</taxon>
        <taxon>Pseudomonadota</taxon>
        <taxon>Alphaproteobacteria</taxon>
        <taxon>Hyphomicrobiales</taxon>
        <taxon>Rhizobiaceae</taxon>
        <taxon>Rhizobium/Agrobacterium group</taxon>
        <taxon>Rhizobium</taxon>
    </lineage>
</organism>
<keyword evidence="2" id="KW-0732">Signal</keyword>
<reference evidence="3" key="1">
    <citation type="journal article" date="2015" name="BMC Genomics">
        <title>Transcriptome profiling of a Rhizobium leguminosarum bv. trifolii rosR mutant reveals the role of the transcriptional regulator RosR in motility, synthesis of cell-surface components, and other cellular processes.</title>
        <authorList>
            <person name="Rachwal K."/>
            <person name="Matczynska E."/>
            <person name="Janczarek M."/>
        </authorList>
    </citation>
    <scope>NUCLEOTIDE SEQUENCE</scope>
    <source>
        <strain evidence="3">Rt24.2</strain>
    </source>
</reference>
<feature type="signal peptide" evidence="2">
    <location>
        <begin position="1"/>
        <end position="21"/>
    </location>
</feature>
<reference evidence="3" key="2">
    <citation type="journal article" date="2016" name="Front. Microbiol.">
        <title>The Regulatory Protein RosR Affects Rhizobium leguminosarum bv. trifolii Protein Profiles, Cell Surface Properties, and Symbiosis with Clover.</title>
        <authorList>
            <person name="Rachwal K."/>
            <person name="Boguszewska A."/>
            <person name="Kopcinska J."/>
            <person name="Karas M."/>
            <person name="Tchorzewski M."/>
            <person name="Janczarek M."/>
        </authorList>
    </citation>
    <scope>NUCLEOTIDE SEQUENCE</scope>
    <source>
        <strain evidence="3">Rt24.2</strain>
    </source>
</reference>
<sequence>MRMKLVAASLLSIGMATSAFAQSNPAPAGATIDKNQADQGGGASGNMKAKKPMATDTTTTGSTTTGTKKTDRTKCPNPVNNSNNLQTQGGTSNATPMDEACAAHNN</sequence>